<dbReference type="GO" id="GO:0009986">
    <property type="term" value="C:cell surface"/>
    <property type="evidence" value="ECO:0007669"/>
    <property type="project" value="UniProtKB-SubCell"/>
</dbReference>
<dbReference type="Proteomes" id="UP001208651">
    <property type="component" value="Unassembled WGS sequence"/>
</dbReference>
<dbReference type="EMBL" id="JAJVCY010000102">
    <property type="protein sequence ID" value="MCV3290934.1"/>
    <property type="molecule type" value="Genomic_DNA"/>
</dbReference>
<accession>A0AAW5RQ72</accession>
<comment type="caution">
    <text evidence="10">The sequence shown here is derived from an EMBL/GenBank/DDBJ whole genome shotgun (WGS) entry which is preliminary data.</text>
</comment>
<protein>
    <submittedName>
        <fullName evidence="10">YadA-like family protein</fullName>
    </submittedName>
</protein>
<evidence type="ECO:0000313" key="11">
    <source>
        <dbReference type="Proteomes" id="UP001208651"/>
    </source>
</evidence>
<evidence type="ECO:0000256" key="2">
    <source>
        <dbReference type="ARBA" id="ARBA00004442"/>
    </source>
</evidence>
<comment type="subcellular location">
    <subcellularLocation>
        <location evidence="2">Cell outer membrane</location>
    </subcellularLocation>
    <subcellularLocation>
        <location evidence="1">Cell surface</location>
    </subcellularLocation>
</comment>
<evidence type="ECO:0000256" key="6">
    <source>
        <dbReference type="ARBA" id="ARBA00023136"/>
    </source>
</evidence>
<sequence length="255" mass="26261">MQKVILGCVCALVLFSTELLAVGTCFGTPGADESIKCLDKTDVELDKRITDNKVAIDGVNGRVDVVDAKVNGLGAQVADNTAAINSNKAAIDGVNGRVDAVDVKVNGLDAGIKDNSAAIKNNDVAINTRVDGIEGRVNQNTTAIEDLNNAFKDVIKAEATETALNARIDSVESKLADTDKRLTAGIAGVAAIASIPYVTTNKFSYGLGVAQYRDGNAIAGGVQFSPKDSNLNARITAAYDSSSNASVGVGVAGGW</sequence>
<feature type="chain" id="PRO_5043992024" evidence="8">
    <location>
        <begin position="22"/>
        <end position="255"/>
    </location>
</feature>
<name>A0AAW5RQ72_AERME</name>
<keyword evidence="6" id="KW-0472">Membrane</keyword>
<evidence type="ECO:0000256" key="7">
    <source>
        <dbReference type="ARBA" id="ARBA00023237"/>
    </source>
</evidence>
<keyword evidence="5 8" id="KW-0732">Signal</keyword>
<keyword evidence="3" id="KW-1134">Transmembrane beta strand</keyword>
<gene>
    <name evidence="10" type="ORF">LZT28_22415</name>
</gene>
<dbReference type="InterPro" id="IPR005594">
    <property type="entry name" value="YadA_C"/>
</dbReference>
<dbReference type="GO" id="GO:0009279">
    <property type="term" value="C:cell outer membrane"/>
    <property type="evidence" value="ECO:0007669"/>
    <property type="project" value="UniProtKB-SubCell"/>
</dbReference>
<feature type="domain" description="Trimeric autotransporter adhesin YadA-like C-terminal membrane anchor" evidence="9">
    <location>
        <begin position="201"/>
        <end position="251"/>
    </location>
</feature>
<evidence type="ECO:0000256" key="1">
    <source>
        <dbReference type="ARBA" id="ARBA00004241"/>
    </source>
</evidence>
<evidence type="ECO:0000256" key="8">
    <source>
        <dbReference type="SAM" id="SignalP"/>
    </source>
</evidence>
<keyword evidence="7" id="KW-0998">Cell outer membrane</keyword>
<dbReference type="RefSeq" id="WP_113070546.1">
    <property type="nucleotide sequence ID" value="NZ_JAJVCY010000102.1"/>
</dbReference>
<organism evidence="10 11">
    <name type="scientific">Aeromonas media</name>
    <dbReference type="NCBI Taxonomy" id="651"/>
    <lineage>
        <taxon>Bacteria</taxon>
        <taxon>Pseudomonadati</taxon>
        <taxon>Pseudomonadota</taxon>
        <taxon>Gammaproteobacteria</taxon>
        <taxon>Aeromonadales</taxon>
        <taxon>Aeromonadaceae</taxon>
        <taxon>Aeromonas</taxon>
    </lineage>
</organism>
<reference evidence="10" key="1">
    <citation type="submission" date="2022-01" db="EMBL/GenBank/DDBJ databases">
        <title>Comparison of Fish pathogen Aeromonas spp.</title>
        <authorList>
            <person name="Dubey S."/>
            <person name="Sorum H."/>
            <person name="Munangandu H.M."/>
        </authorList>
    </citation>
    <scope>NUCLEOTIDE SEQUENCE</scope>
    <source>
        <strain evidence="10">SD/21-15</strain>
    </source>
</reference>
<evidence type="ECO:0000256" key="3">
    <source>
        <dbReference type="ARBA" id="ARBA00022452"/>
    </source>
</evidence>
<dbReference type="Gene3D" id="1.20.5.340">
    <property type="match status" value="1"/>
</dbReference>
<dbReference type="SUPFAM" id="SSF54523">
    <property type="entry name" value="Pili subunits"/>
    <property type="match status" value="1"/>
</dbReference>
<evidence type="ECO:0000256" key="5">
    <source>
        <dbReference type="ARBA" id="ARBA00022729"/>
    </source>
</evidence>
<proteinExistence type="predicted"/>
<dbReference type="Pfam" id="PF03895">
    <property type="entry name" value="YadA_anchor"/>
    <property type="match status" value="1"/>
</dbReference>
<dbReference type="AlphaFoldDB" id="A0AAW5RQ72"/>
<feature type="signal peptide" evidence="8">
    <location>
        <begin position="1"/>
        <end position="21"/>
    </location>
</feature>
<evidence type="ECO:0000313" key="10">
    <source>
        <dbReference type="EMBL" id="MCV3290934.1"/>
    </source>
</evidence>
<evidence type="ECO:0000256" key="4">
    <source>
        <dbReference type="ARBA" id="ARBA00022692"/>
    </source>
</evidence>
<dbReference type="Gene3D" id="3.30.1300.30">
    <property type="entry name" value="GSPII I/J protein-like"/>
    <property type="match status" value="1"/>
</dbReference>
<evidence type="ECO:0000259" key="9">
    <source>
        <dbReference type="Pfam" id="PF03895"/>
    </source>
</evidence>
<dbReference type="InterPro" id="IPR045584">
    <property type="entry name" value="Pilin-like"/>
</dbReference>
<keyword evidence="4" id="KW-0812">Transmembrane</keyword>